<dbReference type="Gene3D" id="2.60.120.200">
    <property type="match status" value="1"/>
</dbReference>
<name>D5UGI5_CELFN</name>
<dbReference type="HOGENOM" id="CLU_080668_0_0_11"/>
<evidence type="ECO:0000313" key="3">
    <source>
        <dbReference type="EMBL" id="ADG73168.1"/>
    </source>
</evidence>
<keyword evidence="2" id="KW-0732">Signal</keyword>
<proteinExistence type="predicted"/>
<evidence type="ECO:0000313" key="4">
    <source>
        <dbReference type="Proteomes" id="UP000000849"/>
    </source>
</evidence>
<dbReference type="KEGG" id="cfl:Cfla_0249"/>
<keyword evidence="4" id="KW-1185">Reference proteome</keyword>
<accession>D5UGI5</accession>
<feature type="compositionally biased region" description="Pro residues" evidence="1">
    <location>
        <begin position="42"/>
        <end position="60"/>
    </location>
</feature>
<sequence>MAVLAATTLALAPGATADDGPTGSGGGAGPQAGHGAGGPGKPGGPGPGPGRPGPGQPGPGGPGGHGPRGTCADLDVLFCEDFEGQPTGGAASLDWGVSTRNGTLTVERAGRAGKALHVHTVDNGKAFLEVTDFAAPDNTFWGRLRIKVDEFPTAPDWAHFTLVEVTGTDSDEIVRPLGGQFAPTVGEDAIFWGIGADGGPTGDWTSWRESAPTVADRWQCVEFEWSAQENRVALWFDGVAQPDLTVTGEDHGGADVPFVLPTADTVRIGWQLYQGGTTPDHFDVLVDDITLAAERVGCGS</sequence>
<dbReference type="EMBL" id="CP001964">
    <property type="protein sequence ID" value="ADG73168.1"/>
    <property type="molecule type" value="Genomic_DNA"/>
</dbReference>
<feature type="compositionally biased region" description="Low complexity" evidence="1">
    <location>
        <begin position="12"/>
        <end position="21"/>
    </location>
</feature>
<protein>
    <submittedName>
        <fullName evidence="3">Uncharacterized protein</fullName>
    </submittedName>
</protein>
<feature type="compositionally biased region" description="Gly residues" evidence="1">
    <location>
        <begin position="22"/>
        <end position="41"/>
    </location>
</feature>
<gene>
    <name evidence="3" type="ordered locus">Cfla_0249</name>
</gene>
<evidence type="ECO:0000256" key="1">
    <source>
        <dbReference type="SAM" id="MobiDB-lite"/>
    </source>
</evidence>
<feature type="chain" id="PRO_5003077454" evidence="2">
    <location>
        <begin position="18"/>
        <end position="300"/>
    </location>
</feature>
<dbReference type="AlphaFoldDB" id="D5UGI5"/>
<dbReference type="Proteomes" id="UP000000849">
    <property type="component" value="Chromosome"/>
</dbReference>
<evidence type="ECO:0000256" key="2">
    <source>
        <dbReference type="SAM" id="SignalP"/>
    </source>
</evidence>
<organism evidence="3 4">
    <name type="scientific">Cellulomonas flavigena (strain ATCC 482 / DSM 20109 / BCRC 11376 / JCM 18109 / NBRC 3775 / NCIMB 8073 / NRS 134)</name>
    <dbReference type="NCBI Taxonomy" id="446466"/>
    <lineage>
        <taxon>Bacteria</taxon>
        <taxon>Bacillati</taxon>
        <taxon>Actinomycetota</taxon>
        <taxon>Actinomycetes</taxon>
        <taxon>Micrococcales</taxon>
        <taxon>Cellulomonadaceae</taxon>
        <taxon>Cellulomonas</taxon>
    </lineage>
</organism>
<feature type="signal peptide" evidence="2">
    <location>
        <begin position="1"/>
        <end position="17"/>
    </location>
</feature>
<reference evidence="3 4" key="1">
    <citation type="journal article" date="2010" name="Stand. Genomic Sci.">
        <title>Complete genome sequence of Cellulomonas flavigena type strain (134).</title>
        <authorList>
            <person name="Abt B."/>
            <person name="Foster B."/>
            <person name="Lapidus A."/>
            <person name="Clum A."/>
            <person name="Sun H."/>
            <person name="Pukall R."/>
            <person name="Lucas S."/>
            <person name="Glavina Del Rio T."/>
            <person name="Nolan M."/>
            <person name="Tice H."/>
            <person name="Cheng J.F."/>
            <person name="Pitluck S."/>
            <person name="Liolios K."/>
            <person name="Ivanova N."/>
            <person name="Mavromatis K."/>
            <person name="Ovchinnikova G."/>
            <person name="Pati A."/>
            <person name="Goodwin L."/>
            <person name="Chen A."/>
            <person name="Palaniappan K."/>
            <person name="Land M."/>
            <person name="Hauser L."/>
            <person name="Chang Y.J."/>
            <person name="Jeffries C.D."/>
            <person name="Rohde M."/>
            <person name="Goker M."/>
            <person name="Woyke T."/>
            <person name="Bristow J."/>
            <person name="Eisen J.A."/>
            <person name="Markowitz V."/>
            <person name="Hugenholtz P."/>
            <person name="Kyrpides N.C."/>
            <person name="Klenk H.P."/>
        </authorList>
    </citation>
    <scope>NUCLEOTIDE SEQUENCE [LARGE SCALE GENOMIC DNA]</scope>
    <source>
        <strain evidence="4">ATCC 482 / DSM 20109 / BCRC 11376 / JCM 18109 / NBRC 3775 / NCIMB 8073 / NRS 134</strain>
    </source>
</reference>
<feature type="region of interest" description="Disordered" evidence="1">
    <location>
        <begin position="12"/>
        <end position="69"/>
    </location>
</feature>
<dbReference type="eggNOG" id="ENOG5033I9D">
    <property type="taxonomic scope" value="Bacteria"/>
</dbReference>